<gene>
    <name evidence="1" type="ORF">KDAU_50030</name>
</gene>
<evidence type="ECO:0000313" key="2">
    <source>
        <dbReference type="Proteomes" id="UP000287224"/>
    </source>
</evidence>
<dbReference type="Proteomes" id="UP000287224">
    <property type="component" value="Unassembled WGS sequence"/>
</dbReference>
<protein>
    <recommendedName>
        <fullName evidence="3">Carrier domain-containing protein</fullName>
    </recommendedName>
</protein>
<dbReference type="SUPFAM" id="SSF47336">
    <property type="entry name" value="ACP-like"/>
    <property type="match status" value="1"/>
</dbReference>
<sequence length="75" mass="8380">MKVEELVAKIMQVPLSTLQDSSGPATLKAWSSLKHIQLVAALEEAYGVKLNAYEMQRLTSLAKVRRILQERGIEV</sequence>
<dbReference type="InterPro" id="IPR036736">
    <property type="entry name" value="ACP-like_sf"/>
</dbReference>
<dbReference type="Gene3D" id="1.10.1200.10">
    <property type="entry name" value="ACP-like"/>
    <property type="match status" value="1"/>
</dbReference>
<evidence type="ECO:0008006" key="3">
    <source>
        <dbReference type="Google" id="ProtNLM"/>
    </source>
</evidence>
<dbReference type="EMBL" id="BIFQ01000001">
    <property type="protein sequence ID" value="GCE07674.1"/>
    <property type="molecule type" value="Genomic_DNA"/>
</dbReference>
<proteinExistence type="predicted"/>
<dbReference type="RefSeq" id="WP_126599126.1">
    <property type="nucleotide sequence ID" value="NZ_BIFQ01000001.1"/>
</dbReference>
<organism evidence="1 2">
    <name type="scientific">Dictyobacter aurantiacus</name>
    <dbReference type="NCBI Taxonomy" id="1936993"/>
    <lineage>
        <taxon>Bacteria</taxon>
        <taxon>Bacillati</taxon>
        <taxon>Chloroflexota</taxon>
        <taxon>Ktedonobacteria</taxon>
        <taxon>Ktedonobacterales</taxon>
        <taxon>Dictyobacteraceae</taxon>
        <taxon>Dictyobacter</taxon>
    </lineage>
</organism>
<comment type="caution">
    <text evidence="1">The sequence shown here is derived from an EMBL/GenBank/DDBJ whole genome shotgun (WGS) entry which is preliminary data.</text>
</comment>
<dbReference type="AlphaFoldDB" id="A0A401ZLI2"/>
<reference evidence="2" key="1">
    <citation type="submission" date="2018-12" db="EMBL/GenBank/DDBJ databases">
        <title>Tengunoibacter tsumagoiensis gen. nov., sp. nov., Dictyobacter kobayashii sp. nov., D. alpinus sp. nov., and D. joshuensis sp. nov. and description of Dictyobacteraceae fam. nov. within the order Ktedonobacterales isolated from Tengu-no-mugimeshi.</title>
        <authorList>
            <person name="Wang C.M."/>
            <person name="Zheng Y."/>
            <person name="Sakai Y."/>
            <person name="Toyoda A."/>
            <person name="Minakuchi Y."/>
            <person name="Abe K."/>
            <person name="Yokota A."/>
            <person name="Yabe S."/>
        </authorList>
    </citation>
    <scope>NUCLEOTIDE SEQUENCE [LARGE SCALE GENOMIC DNA]</scope>
    <source>
        <strain evidence="2">S-27</strain>
    </source>
</reference>
<name>A0A401ZLI2_9CHLR</name>
<keyword evidence="2" id="KW-1185">Reference proteome</keyword>
<accession>A0A401ZLI2</accession>
<evidence type="ECO:0000313" key="1">
    <source>
        <dbReference type="EMBL" id="GCE07674.1"/>
    </source>
</evidence>
<dbReference type="OrthoDB" id="5326335at2"/>